<evidence type="ECO:0000313" key="4">
    <source>
        <dbReference type="Proteomes" id="UP000325030"/>
    </source>
</evidence>
<name>A0A510E0H0_9CREN</name>
<dbReference type="Gene3D" id="3.90.550.10">
    <property type="entry name" value="Spore Coat Polysaccharide Biosynthesis Protein SpsA, Chain A"/>
    <property type="match status" value="1"/>
</dbReference>
<feature type="transmembrane region" description="Helical" evidence="1">
    <location>
        <begin position="203"/>
        <end position="222"/>
    </location>
</feature>
<dbReference type="RefSeq" id="WP_149564637.1">
    <property type="nucleotide sequence ID" value="NZ_AP018930.1"/>
</dbReference>
<keyword evidence="1" id="KW-1133">Transmembrane helix</keyword>
<dbReference type="GeneID" id="41716913"/>
<organism evidence="3 4">
    <name type="scientific">Sulfuracidifex tepidarius</name>
    <dbReference type="NCBI Taxonomy" id="1294262"/>
    <lineage>
        <taxon>Archaea</taxon>
        <taxon>Thermoproteota</taxon>
        <taxon>Thermoprotei</taxon>
        <taxon>Sulfolobales</taxon>
        <taxon>Sulfolobaceae</taxon>
        <taxon>Sulfuracidifex</taxon>
    </lineage>
</organism>
<keyword evidence="1" id="KW-0472">Membrane</keyword>
<dbReference type="Proteomes" id="UP000325030">
    <property type="component" value="Chromosome"/>
</dbReference>
<reference evidence="4" key="1">
    <citation type="submission" date="2018-09" db="EMBL/GenBank/DDBJ databases">
        <title>Complete Genome Sequencing of Sulfolobus sp. JCM 16834.</title>
        <authorList>
            <person name="Kato S."/>
            <person name="Itoh T."/>
            <person name="Ohkuma M."/>
        </authorList>
    </citation>
    <scope>NUCLEOTIDE SEQUENCE [LARGE SCALE GENOMIC DNA]</scope>
    <source>
        <strain evidence="4">IC-007</strain>
    </source>
</reference>
<evidence type="ECO:0000256" key="1">
    <source>
        <dbReference type="SAM" id="Phobius"/>
    </source>
</evidence>
<dbReference type="EMBL" id="AP018930">
    <property type="protein sequence ID" value="BBG25937.1"/>
    <property type="molecule type" value="Genomic_DNA"/>
</dbReference>
<dbReference type="Pfam" id="PF00535">
    <property type="entry name" value="Glycos_transf_2"/>
    <property type="match status" value="1"/>
</dbReference>
<dbReference type="InterPro" id="IPR001173">
    <property type="entry name" value="Glyco_trans_2-like"/>
</dbReference>
<gene>
    <name evidence="3" type="ORF">IC007_0442</name>
</gene>
<protein>
    <recommendedName>
        <fullName evidence="2">Glycosyltransferase 2-like domain-containing protein</fullName>
    </recommendedName>
</protein>
<keyword evidence="1" id="KW-0812">Transmembrane</keyword>
<accession>A0A510E0H0</accession>
<sequence>MKYCLYGTVFNNNSVVHESIKSYFNSYYDIVIVDNYSTDGTWEKLCELRKEYNLQLFRMKSSRGKGRDYALKYCKEHSLSAYFDLDTVANENFSKVFMSDVDGIELGFGGSGTLIRNREEIIKKGGWRDLNAGEDLEFKLRIGFNYSLPIVYFFDQKINQMRESRYSKNAIDLAIRLLKKYIDCTRGRNYSLRDLMIIHKKKFKIFAFLLYIIPLLLGKYSFGSGNNRVMFFYKSFSSLTNPKSLGINIDNNYIALAYPDIWKKFSYYKEYYINFNEFKEKVFQKLGKMELQKYKDVTVFAKNSFAFKNFIDAYYIGI</sequence>
<dbReference type="SUPFAM" id="SSF53448">
    <property type="entry name" value="Nucleotide-diphospho-sugar transferases"/>
    <property type="match status" value="1"/>
</dbReference>
<proteinExistence type="predicted"/>
<feature type="domain" description="Glycosyltransferase 2-like" evidence="2">
    <location>
        <begin position="9"/>
        <end position="93"/>
    </location>
</feature>
<evidence type="ECO:0000259" key="2">
    <source>
        <dbReference type="Pfam" id="PF00535"/>
    </source>
</evidence>
<dbReference type="InterPro" id="IPR029044">
    <property type="entry name" value="Nucleotide-diphossugar_trans"/>
</dbReference>
<evidence type="ECO:0000313" key="3">
    <source>
        <dbReference type="EMBL" id="BBG25937.1"/>
    </source>
</evidence>
<dbReference type="AlphaFoldDB" id="A0A510E0H0"/>